<dbReference type="PANTHER" id="PTHR24148">
    <property type="entry name" value="ANKYRIN REPEAT DOMAIN-CONTAINING PROTEIN 39 HOMOLOG-RELATED"/>
    <property type="match status" value="1"/>
</dbReference>
<dbReference type="PANTHER" id="PTHR24148:SF73">
    <property type="entry name" value="HET DOMAIN PROTEIN (AFU_ORTHOLOGUE AFUA_8G01020)"/>
    <property type="match status" value="1"/>
</dbReference>
<reference evidence="2 3" key="1">
    <citation type="journal article" date="2013" name="BMC Genomics">
        <title>Genomics-driven discovery of the pneumocandin biosynthetic gene cluster in the fungus Glarea lozoyensis.</title>
        <authorList>
            <person name="Chen L."/>
            <person name="Yue Q."/>
            <person name="Zhang X."/>
            <person name="Xiang M."/>
            <person name="Wang C."/>
            <person name="Li S."/>
            <person name="Che Y."/>
            <person name="Ortiz-Lopez F.J."/>
            <person name="Bills G.F."/>
            <person name="Liu X."/>
            <person name="An Z."/>
        </authorList>
    </citation>
    <scope>NUCLEOTIDE SEQUENCE [LARGE SCALE GENOMIC DNA]</scope>
    <source>
        <strain evidence="3">ATCC 20868 / MF5171</strain>
    </source>
</reference>
<proteinExistence type="predicted"/>
<evidence type="ECO:0000313" key="2">
    <source>
        <dbReference type="EMBL" id="EPE27592.1"/>
    </source>
</evidence>
<keyword evidence="3" id="KW-1185">Reference proteome</keyword>
<evidence type="ECO:0000259" key="1">
    <source>
        <dbReference type="Pfam" id="PF06985"/>
    </source>
</evidence>
<gene>
    <name evidence="2" type="ORF">GLAREA_04383</name>
</gene>
<dbReference type="OrthoDB" id="3553147at2759"/>
<dbReference type="Pfam" id="PF06985">
    <property type="entry name" value="HET"/>
    <property type="match status" value="1"/>
</dbReference>
<feature type="domain" description="Heterokaryon incompatibility" evidence="1">
    <location>
        <begin position="129"/>
        <end position="273"/>
    </location>
</feature>
<protein>
    <recommendedName>
        <fullName evidence="1">Heterokaryon incompatibility domain-containing protein</fullName>
    </recommendedName>
</protein>
<evidence type="ECO:0000313" key="3">
    <source>
        <dbReference type="Proteomes" id="UP000016922"/>
    </source>
</evidence>
<dbReference type="InterPro" id="IPR052895">
    <property type="entry name" value="HetReg/Transcr_Mod"/>
</dbReference>
<sequence length="686" mass="78531">MPSKRPERRQWKDRLRSRVRRAKELGKQITTVKASGSVDRGGETVEGLHLSGAGEVNMLSDSNFSAAEDLQTIYAVNYSEEGGPNTFKYPAINLQTDEIRLIYLVPSDVAEDEIQCRLVTATLAPDLRYEALSYEWGPELPEHQILLNGFIFNVRENLWNALHSLRTKDEERIFWIDALCINQRNVDERNHQVAQMARIYSGCTRCIAWVGKEDMPGTDGIKEDTKLAVEFVHTRLPGHPVPDLLLGNDRKMHANFVLLCQRKYWSRLWILQEILLSSTVMVQCGPYEIPWSTLVHPFLSKTPTPVHLIFLRPVQLSVPFALASLSRSRQLHSRDRDDKVQDLFSLSYQFRDAKCADTRDTMFGLLGLTNDCCRQACPADYSFTAAEVFSNMMFHHIVCHFRASYTTIRIATGLYRRMNLQTQSTRLYKRKSDPSLATLDHPVEQVLLASPVFKFEDAIKNRSLPRENSPSTRRRGESTDPLFRAAVQVLDNLICNFFRQGLFSSMSEESLKKWQTWFVSLEMDLIARRAPKSELPPLYFFIGNLRTIGIATCVLNPGDSIFYPDMDDRDHFSINRCEFLRHSEEPPSSPPKGVSIDIHSARIPEFLSWMFLVDDPWYSTELVDVQDERLSEISEDSSTTSTMGLTLDALRERGINSRRFPRPNRGRAAVPTYVRDPKGWLPVQAA</sequence>
<name>S3CM49_GLAL2</name>
<dbReference type="GeneID" id="19463438"/>
<dbReference type="RefSeq" id="XP_008084951.1">
    <property type="nucleotide sequence ID" value="XM_008086760.1"/>
</dbReference>
<dbReference type="Proteomes" id="UP000016922">
    <property type="component" value="Unassembled WGS sequence"/>
</dbReference>
<dbReference type="InterPro" id="IPR010730">
    <property type="entry name" value="HET"/>
</dbReference>
<dbReference type="KEGG" id="glz:GLAREA_04383"/>
<accession>S3CM49</accession>
<dbReference type="EMBL" id="KE145369">
    <property type="protein sequence ID" value="EPE27592.1"/>
    <property type="molecule type" value="Genomic_DNA"/>
</dbReference>
<dbReference type="HOGENOM" id="CLU_401167_0_0_1"/>
<dbReference type="AlphaFoldDB" id="S3CM49"/>
<organism evidence="2 3">
    <name type="scientific">Glarea lozoyensis (strain ATCC 20868 / MF5171)</name>
    <dbReference type="NCBI Taxonomy" id="1116229"/>
    <lineage>
        <taxon>Eukaryota</taxon>
        <taxon>Fungi</taxon>
        <taxon>Dikarya</taxon>
        <taxon>Ascomycota</taxon>
        <taxon>Pezizomycotina</taxon>
        <taxon>Leotiomycetes</taxon>
        <taxon>Helotiales</taxon>
        <taxon>Helotiaceae</taxon>
        <taxon>Glarea</taxon>
    </lineage>
</organism>